<comment type="pathway">
    <text evidence="10">Carbohydrate degradation; glycolysis; D-glyceraldehyde 3-phosphate and glycerone phosphate from D-glucose: step 3/4.</text>
</comment>
<dbReference type="EC" id="2.7.1.11" evidence="10"/>
<dbReference type="InterPro" id="IPR038425">
    <property type="entry name" value="GAT_sf"/>
</dbReference>
<accession>A0AAV7YL68</accession>
<protein>
    <recommendedName>
        <fullName evidence="10">Probable ATP-dependent 6-phosphofructokinase</fullName>
        <shortName evidence="10">ATP-PFK</shortName>
        <shortName evidence="10">Phosphofructokinase</shortName>
        <ecNumber evidence="10">2.7.1.11</ecNumber>
    </recommendedName>
    <alternativeName>
        <fullName evidence="10">Phosphohexokinase</fullName>
    </alternativeName>
</protein>
<comment type="subcellular location">
    <subcellularLocation>
        <location evidence="10">Cytoplasm</location>
    </subcellularLocation>
</comment>
<dbReference type="InterPro" id="IPR000023">
    <property type="entry name" value="Phosphofructokinase_dom"/>
</dbReference>
<dbReference type="NCBIfam" id="NF005482">
    <property type="entry name" value="PRK07085.1"/>
    <property type="match status" value="1"/>
</dbReference>
<keyword evidence="10" id="KW-0067">ATP-binding</keyword>
<feature type="binding site" evidence="10">
    <location>
        <begin position="448"/>
        <end position="451"/>
    </location>
    <ligand>
        <name>substrate</name>
    </ligand>
</feature>
<dbReference type="GO" id="GO:0043130">
    <property type="term" value="F:ubiquitin binding"/>
    <property type="evidence" value="ECO:0007669"/>
    <property type="project" value="InterPro"/>
</dbReference>
<proteinExistence type="inferred from homology"/>
<comment type="catalytic activity">
    <reaction evidence="9">
        <text>beta-D-fructose 6-phosphate + diphosphate = beta-D-fructose 1,6-bisphosphate + phosphate + H(+)</text>
        <dbReference type="Rhea" id="RHEA:13613"/>
        <dbReference type="ChEBI" id="CHEBI:15378"/>
        <dbReference type="ChEBI" id="CHEBI:32966"/>
        <dbReference type="ChEBI" id="CHEBI:33019"/>
        <dbReference type="ChEBI" id="CHEBI:43474"/>
        <dbReference type="ChEBI" id="CHEBI:57634"/>
        <dbReference type="EC" id="2.7.1.90"/>
    </reaction>
</comment>
<comment type="similarity">
    <text evidence="10">Belongs to the phosphofructokinase type A (PFKA) family. PPi-dependent PFK group II subfamily. Clade 'Long' sub-subfamily.</text>
</comment>
<keyword evidence="10" id="KW-0547">Nucleotide-binding</keyword>
<feature type="binding site" evidence="10">
    <location>
        <begin position="275"/>
        <end position="276"/>
    </location>
    <ligand>
        <name>substrate</name>
        <note>ligand shared between dimeric partners</note>
    </ligand>
</feature>
<dbReference type="Pfam" id="PF03127">
    <property type="entry name" value="GAT"/>
    <property type="match status" value="1"/>
</dbReference>
<feature type="binding site" evidence="10">
    <location>
        <position position="208"/>
    </location>
    <ligand>
        <name>Mg(2+)</name>
        <dbReference type="ChEBI" id="CHEBI:18420"/>
        <note>catalytic</note>
    </ligand>
</feature>
<comment type="catalytic activity">
    <reaction evidence="10">
        <text>beta-D-fructose 6-phosphate + ATP = beta-D-fructose 1,6-bisphosphate + ADP + H(+)</text>
        <dbReference type="Rhea" id="RHEA:16109"/>
        <dbReference type="ChEBI" id="CHEBI:15378"/>
        <dbReference type="ChEBI" id="CHEBI:30616"/>
        <dbReference type="ChEBI" id="CHEBI:32966"/>
        <dbReference type="ChEBI" id="CHEBI:57634"/>
        <dbReference type="ChEBI" id="CHEBI:456216"/>
        <dbReference type="EC" id="2.7.1.11"/>
    </reaction>
</comment>
<dbReference type="EMBL" id="JANTQA010000057">
    <property type="protein sequence ID" value="KAJ3429240.1"/>
    <property type="molecule type" value="Genomic_DNA"/>
</dbReference>
<sequence length="1034" mass="118966">MKNSEIIFEALKSGRIEKSCSGQFVSFGKTINKKYCLRFIRTHRLRYQTLLPEILSVETKVDSTGILSGCSGKPEEVKKGFPNLFGRPVLHFVKNKSENIEHKPLKVAIVFSGGPAPGGHNVIVGLYDLLKSHNKNSELWGIYHSMSGLLEERYIVLTDEIIDQYRNIGGFNMILTGRKYTDPKVAYPSFLKFCKKSGLNALVVVGGDGSNTRAANMAEYILQNGEDISVIGIPKTIDGDIKNRFMETSFGFDTATKVYSQLIGNIMIDALSSEKYWHFVKVMGRSASHVALECALKTHPNMVLIGEEIEKRRQTLKGVIRDICDLIVERRKKGLNHGVLIIPEGLVEFIPEFSVLIHEVNKIVKENPNRTERWTREEMIEQLNGNSLELYSNLPKGIARELLYSKDWCGDITLSKIATDKLLKWSCKKELKKRGYDNFSCMTHFFGYEGRCGYPSNFDCDYCYALGNTAGRFIEAGVTGVMCGVNGTWKSNEEWIPFGMPFPEMFLMTDNNFQSGLNPVAKRILVDLEGAPFKTYLKYRDYWRMNDSYVAIGPIQFHGDTKDERTITLLLEHKNKKNWMDKLLDASVKHVDGLSLLIEEKKFLTFLHKHLVTYQKSQETDYILILIKSWAKNYASRNIVSLYYQLKKKGFDFPSRGEIGQIPKFPSKYQKLRDKIRKKSVQMNTQILKPTNRIIYGGSMVNTKITIPTNSFDQQLYLAQKIISANRNISQEEKNLKFLYLVKSTSTTLIEILMNWNSRKNIKNDQFANDLLVKCKNYKPRVMNIVQQVVGNEKLLNFALEINDILNSTSVFFKELLKNGELSEKSRSRFNQKQSTSIHKAGNKTKEKVKMNKTKKKQTEEEEIKVFSNKGQTITKENTNQYKIKKGNNPTSVNENKNEMRIDNLLGIEFGGAQTQKINQQQSYDKGQTNSFSEEKTIDFFMGKIPFENEPNIYQTQTQSQSLKNEKDDRLINEEFAKITNRRYQKKYLFNNRQNSEIKVELQSRQQIQPKEGNDDSIDDEFEQFFSSRKIKKF</sequence>
<evidence type="ECO:0000256" key="10">
    <source>
        <dbReference type="HAMAP-Rule" id="MF_03185"/>
    </source>
</evidence>
<dbReference type="Pfam" id="PF00365">
    <property type="entry name" value="PFK"/>
    <property type="match status" value="1"/>
</dbReference>
<keyword evidence="7 10" id="KW-0460">Magnesium</keyword>
<keyword evidence="8 10" id="KW-0324">Glycolysis</keyword>
<dbReference type="Gene3D" id="3.40.50.450">
    <property type="match status" value="1"/>
</dbReference>
<dbReference type="Gene3D" id="1.20.58.160">
    <property type="match status" value="1"/>
</dbReference>
<evidence type="ECO:0000259" key="12">
    <source>
        <dbReference type="PROSITE" id="PS50909"/>
    </source>
</evidence>
<feature type="binding site" evidence="10">
    <location>
        <begin position="236"/>
        <end position="238"/>
    </location>
    <ligand>
        <name>substrate</name>
    </ligand>
</feature>
<organism evidence="13 14">
    <name type="scientific">Anaeramoeba flamelloides</name>
    <dbReference type="NCBI Taxonomy" id="1746091"/>
    <lineage>
        <taxon>Eukaryota</taxon>
        <taxon>Metamonada</taxon>
        <taxon>Anaeramoebidae</taxon>
        <taxon>Anaeramoeba</taxon>
    </lineage>
</organism>
<comment type="function">
    <text evidence="2">Catalyzes the phosphorylation of D-fructose 6-phosphate, the first committing step of glycolysis. Uses inorganic phosphate (PPi) as phosphoryl donor instead of ATP like common ATP-dependent phosphofructokinases (ATP-PFKs), which renders the reaction reversible, and can thus function both in glycolysis and gluconeogenesis. Consistently, PPi-PFK can replace the enzymes of both the forward (ATP-PFK) and reverse (fructose-bisphosphatase (FBPase)) reactions.</text>
</comment>
<evidence type="ECO:0000256" key="4">
    <source>
        <dbReference type="ARBA" id="ARBA00022679"/>
    </source>
</evidence>
<comment type="caution">
    <text evidence="13">The sequence shown here is derived from an EMBL/GenBank/DDBJ whole genome shotgun (WGS) entry which is preliminary data.</text>
</comment>
<evidence type="ECO:0000313" key="14">
    <source>
        <dbReference type="Proteomes" id="UP001146793"/>
    </source>
</evidence>
<dbReference type="InterPro" id="IPR011183">
    <property type="entry name" value="PfpB_PPi_PFK"/>
</dbReference>
<feature type="binding site" evidence="10">
    <location>
        <begin position="178"/>
        <end position="179"/>
    </location>
    <ligand>
        <name>ATP</name>
        <dbReference type="ChEBI" id="CHEBI:30616"/>
    </ligand>
</feature>
<keyword evidence="6 10" id="KW-0418">Kinase</keyword>
<feature type="binding site" evidence="10">
    <location>
        <position position="344"/>
    </location>
    <ligand>
        <name>substrate</name>
    </ligand>
</feature>
<keyword evidence="4 10" id="KW-0808">Transferase</keyword>
<dbReference type="GO" id="GO:0009749">
    <property type="term" value="P:response to glucose"/>
    <property type="evidence" value="ECO:0007669"/>
    <property type="project" value="TreeGrafter"/>
</dbReference>
<feature type="active site" description="Proton acceptor" evidence="10">
    <location>
        <position position="238"/>
    </location>
</feature>
<keyword evidence="5 10" id="KW-0479">Metal-binding</keyword>
<evidence type="ECO:0000256" key="1">
    <source>
        <dbReference type="ARBA" id="ARBA00001946"/>
    </source>
</evidence>
<evidence type="ECO:0000256" key="5">
    <source>
        <dbReference type="ARBA" id="ARBA00022723"/>
    </source>
</evidence>
<evidence type="ECO:0000256" key="8">
    <source>
        <dbReference type="ARBA" id="ARBA00023152"/>
    </source>
</evidence>
<keyword evidence="3 10" id="KW-0963">Cytoplasm</keyword>
<evidence type="ECO:0000256" key="7">
    <source>
        <dbReference type="ARBA" id="ARBA00022842"/>
    </source>
</evidence>
<dbReference type="GO" id="GO:0035091">
    <property type="term" value="F:phosphatidylinositol binding"/>
    <property type="evidence" value="ECO:0007669"/>
    <property type="project" value="InterPro"/>
</dbReference>
<dbReference type="HAMAP" id="MF_01980">
    <property type="entry name" value="Phosphofructokinase_II_Long"/>
    <property type="match status" value="1"/>
</dbReference>
<comment type="caution">
    <text evidence="10">Lacks conserved residue(s) required for the propagation of feature annotation.</text>
</comment>
<evidence type="ECO:0000256" key="9">
    <source>
        <dbReference type="ARBA" id="ARBA00048072"/>
    </source>
</evidence>
<evidence type="ECO:0000256" key="3">
    <source>
        <dbReference type="ARBA" id="ARBA00022490"/>
    </source>
</evidence>
<dbReference type="AlphaFoldDB" id="A0AAV7YL68"/>
<evidence type="ECO:0000256" key="2">
    <source>
        <dbReference type="ARBA" id="ARBA00003138"/>
    </source>
</evidence>
<feature type="domain" description="GAT" evidence="12">
    <location>
        <begin position="730"/>
        <end position="818"/>
    </location>
</feature>
<comment type="subunit">
    <text evidence="10">Homodimer or monomer.</text>
</comment>
<dbReference type="Gene3D" id="1.25.40.90">
    <property type="match status" value="1"/>
</dbReference>
<dbReference type="Proteomes" id="UP001146793">
    <property type="component" value="Unassembled WGS sequence"/>
</dbReference>
<dbReference type="PROSITE" id="PS50909">
    <property type="entry name" value="GAT"/>
    <property type="match status" value="1"/>
</dbReference>
<dbReference type="GO" id="GO:0005829">
    <property type="term" value="C:cytosol"/>
    <property type="evidence" value="ECO:0007669"/>
    <property type="project" value="TreeGrafter"/>
</dbReference>
<dbReference type="PANTHER" id="PTHR43650:SF1">
    <property type="entry name" value="PYROPHOSPHATE--FRUCTOSE 6-PHOSPHATE 1-PHOSPHOTRANSFERASE SUBUNIT BETA 2"/>
    <property type="match status" value="1"/>
</dbReference>
<feature type="region of interest" description="Disordered" evidence="11">
    <location>
        <begin position="824"/>
        <end position="864"/>
    </location>
</feature>
<feature type="binding site" evidence="10">
    <location>
        <position position="114"/>
    </location>
    <ligand>
        <name>ATP</name>
        <dbReference type="ChEBI" id="CHEBI:30616"/>
    </ligand>
</feature>
<feature type="site" description="Important for substrate specificity; cannot use PPi as phosphoryl donor" evidence="10">
    <location>
        <position position="209"/>
    </location>
</feature>
<comment type="cofactor">
    <cofactor evidence="1 10">
        <name>Mg(2+)</name>
        <dbReference type="ChEBI" id="CHEBI:18420"/>
    </cofactor>
</comment>
<dbReference type="GO" id="GO:0006002">
    <property type="term" value="P:fructose 6-phosphate metabolic process"/>
    <property type="evidence" value="ECO:0007669"/>
    <property type="project" value="InterPro"/>
</dbReference>
<dbReference type="InterPro" id="IPR022953">
    <property type="entry name" value="ATP_PFK"/>
</dbReference>
<dbReference type="GO" id="GO:0047334">
    <property type="term" value="F:diphosphate-fructose-6-phosphate 1-phosphotransferase activity"/>
    <property type="evidence" value="ECO:0007669"/>
    <property type="project" value="UniProtKB-EC"/>
</dbReference>
<gene>
    <name evidence="13" type="ORF">M0812_24583</name>
</gene>
<dbReference type="GO" id="GO:0046872">
    <property type="term" value="F:metal ion binding"/>
    <property type="evidence" value="ECO:0007669"/>
    <property type="project" value="UniProtKB-KW"/>
</dbReference>
<dbReference type="PANTHER" id="PTHR43650">
    <property type="entry name" value="PYROPHOSPHATE--FRUCTOSE 6-PHOSPHATE 1-PHOSPHOTRANSFERASE"/>
    <property type="match status" value="1"/>
</dbReference>
<dbReference type="NCBIfam" id="TIGR02477">
    <property type="entry name" value="PFKA_PPi"/>
    <property type="match status" value="1"/>
</dbReference>
<dbReference type="GO" id="GO:0005524">
    <property type="term" value="F:ATP binding"/>
    <property type="evidence" value="ECO:0007669"/>
    <property type="project" value="UniProtKB-KW"/>
</dbReference>
<evidence type="ECO:0000256" key="6">
    <source>
        <dbReference type="ARBA" id="ARBA00022777"/>
    </source>
</evidence>
<feature type="binding site" evidence="10">
    <location>
        <begin position="283"/>
        <end position="285"/>
    </location>
    <ligand>
        <name>substrate</name>
    </ligand>
</feature>
<name>A0AAV7YL68_9EUKA</name>
<dbReference type="InterPro" id="IPR004152">
    <property type="entry name" value="GAT_dom"/>
</dbReference>
<dbReference type="GO" id="GO:0003872">
    <property type="term" value="F:6-phosphofructokinase activity"/>
    <property type="evidence" value="ECO:0007669"/>
    <property type="project" value="UniProtKB-UniRule"/>
</dbReference>
<dbReference type="InterPro" id="IPR008942">
    <property type="entry name" value="ENTH_VHS"/>
</dbReference>
<dbReference type="InterPro" id="IPR035966">
    <property type="entry name" value="PKF_sf"/>
</dbReference>
<dbReference type="Gene3D" id="3.40.50.460">
    <property type="entry name" value="Phosphofructokinase domain"/>
    <property type="match status" value="1"/>
</dbReference>
<feature type="binding site" evidence="10">
    <location>
        <begin position="207"/>
        <end position="210"/>
    </location>
    <ligand>
        <name>ATP</name>
        <dbReference type="ChEBI" id="CHEBI:30616"/>
    </ligand>
</feature>
<evidence type="ECO:0000313" key="13">
    <source>
        <dbReference type="EMBL" id="KAJ3429240.1"/>
    </source>
</evidence>
<dbReference type="Gene3D" id="1.10.10.480">
    <property type="entry name" value="Phosphofructokinase, domain 3"/>
    <property type="match status" value="1"/>
</dbReference>
<reference evidence="13" key="1">
    <citation type="submission" date="2022-08" db="EMBL/GenBank/DDBJ databases">
        <title>Novel sulphate-reducing endosymbionts in the free-living metamonad Anaeramoeba.</title>
        <authorList>
            <person name="Jerlstrom-Hultqvist J."/>
            <person name="Cepicka I."/>
            <person name="Gallot-Lavallee L."/>
            <person name="Salas-Leiva D."/>
            <person name="Curtis B.A."/>
            <person name="Zahonova K."/>
            <person name="Pipaliya S."/>
            <person name="Dacks J."/>
            <person name="Roger A.J."/>
        </authorList>
    </citation>
    <scope>NUCLEOTIDE SEQUENCE</scope>
    <source>
        <strain evidence="13">Busselton2</strain>
    </source>
</reference>
<feature type="compositionally biased region" description="Polar residues" evidence="11">
    <location>
        <begin position="829"/>
        <end position="838"/>
    </location>
</feature>
<dbReference type="PRINTS" id="PR00476">
    <property type="entry name" value="PHFRCTKINASE"/>
</dbReference>
<dbReference type="SUPFAM" id="SSF89009">
    <property type="entry name" value="GAT-like domain"/>
    <property type="match status" value="1"/>
</dbReference>
<evidence type="ECO:0000256" key="11">
    <source>
        <dbReference type="SAM" id="MobiDB-lite"/>
    </source>
</evidence>
<dbReference type="SUPFAM" id="SSF53784">
    <property type="entry name" value="Phosphofructokinase"/>
    <property type="match status" value="1"/>
</dbReference>
<comment type="function">
    <text evidence="10">Catalyzes the phosphorylation of D-fructose 6-phosphate to fructose 1,6-bisphosphate by ATP, the first committing step of glycolysis.</text>
</comment>